<evidence type="ECO:0000256" key="2">
    <source>
        <dbReference type="ARBA" id="ARBA00022723"/>
    </source>
</evidence>
<dbReference type="InterPro" id="IPR000994">
    <property type="entry name" value="Pept_M24"/>
</dbReference>
<dbReference type="AlphaFoldDB" id="A0A975YHE3"/>
<name>A0A975YHE3_9RHOB</name>
<evidence type="ECO:0000256" key="3">
    <source>
        <dbReference type="ARBA" id="ARBA00022801"/>
    </source>
</evidence>
<keyword evidence="8" id="KW-0645">Protease</keyword>
<dbReference type="PANTHER" id="PTHR43763">
    <property type="entry name" value="XAA-PRO AMINOPEPTIDASE 1"/>
    <property type="match status" value="1"/>
</dbReference>
<proteinExistence type="inferred from homology"/>
<gene>
    <name evidence="7" type="ORF">KUL25_07425</name>
    <name evidence="8" type="ORF">KUL25_07430</name>
</gene>
<dbReference type="RefSeq" id="WP_257892374.1">
    <property type="nucleotide sequence ID" value="NZ_JAIMBW010000001.1"/>
</dbReference>
<feature type="domain" description="Peptidase M24" evidence="4">
    <location>
        <begin position="319"/>
        <end position="528"/>
    </location>
</feature>
<dbReference type="SUPFAM" id="SSF55920">
    <property type="entry name" value="Creatinase/aminopeptidase"/>
    <property type="match status" value="1"/>
</dbReference>
<dbReference type="Gene3D" id="3.90.230.10">
    <property type="entry name" value="Creatinase/methionine aminopeptidase superfamily"/>
    <property type="match status" value="1"/>
</dbReference>
<dbReference type="InterPro" id="IPR036005">
    <property type="entry name" value="Creatinase/aminopeptidase-like"/>
</dbReference>
<dbReference type="SUPFAM" id="SSF53092">
    <property type="entry name" value="Creatinase/prolidase N-terminal domain"/>
    <property type="match status" value="1"/>
</dbReference>
<organism evidence="8">
    <name type="scientific">Gymnodinialimonas phycosphaerae</name>
    <dbReference type="NCBI Taxonomy" id="2841589"/>
    <lineage>
        <taxon>Bacteria</taxon>
        <taxon>Pseudomonadati</taxon>
        <taxon>Pseudomonadota</taxon>
        <taxon>Alphaproteobacteria</taxon>
        <taxon>Rhodobacterales</taxon>
        <taxon>Paracoccaceae</taxon>
        <taxon>Gymnodinialimonas</taxon>
    </lineage>
</organism>
<protein>
    <submittedName>
        <fullName evidence="8">Aminopeptidase P family protein</fullName>
    </submittedName>
</protein>
<keyword evidence="2" id="KW-0479">Metal-binding</keyword>
<dbReference type="FunFam" id="3.90.230.10:FF:000009">
    <property type="entry name" value="xaa-Pro aminopeptidase 2"/>
    <property type="match status" value="1"/>
</dbReference>
<dbReference type="InterPro" id="IPR050422">
    <property type="entry name" value="X-Pro_aminopeptidase_P"/>
</dbReference>
<comment type="similarity">
    <text evidence="1">Belongs to the peptidase M24B family.</text>
</comment>
<dbReference type="Gene3D" id="3.40.350.10">
    <property type="entry name" value="Creatinase/prolidase N-terminal domain"/>
    <property type="match status" value="2"/>
</dbReference>
<evidence type="ECO:0000313" key="9">
    <source>
        <dbReference type="Proteomes" id="UP000693972"/>
    </source>
</evidence>
<dbReference type="Proteomes" id="UP000693972">
    <property type="component" value="Unassembled WGS sequence"/>
</dbReference>
<evidence type="ECO:0000259" key="4">
    <source>
        <dbReference type="Pfam" id="PF00557"/>
    </source>
</evidence>
<evidence type="ECO:0000259" key="6">
    <source>
        <dbReference type="Pfam" id="PF16188"/>
    </source>
</evidence>
<sequence>MFQSFTASTRPQDGVGRLADLRAHLAGEGLDGFLVPRADAHQGEYVADCDARLAWLTGFTGSAGFAAVLPDVAGVFVDGRYRVQVKAQVAEVFTPVDWPETRLEDWLIEKLPEGGSVGFDPWLHTVDEVTALEGALKGSGVTLVASRNLVDAIWTDRPGPPAAPVEIFSEAIAGQSAAQKRSECAEALRSAGHGAAVLTQPDGICWLLNIRGSDIPRIPVVQANAILYDDGHVLLFLDDSRLDPELMTHLGPDVRTADPASFTAALAGLMGTVRLDQATAPQAIADILRNAGVDIAPERDPTVLPKARKTGSEIVATTRAHLRDGVAMARFLHWFDETAPGGTLTEIDVARQLEAFRAETGALKDISFDTIAGAGANGAIVHYRVTEETNAPVLPGQLFLIDSGGQYEDGTTDITRTLPVGDPGLEARTCFTLVLQGMIAVHRAPFPKGVAGMHLDALARAPLWATGRDYDHGTGHGVGVYLSVHEGPQGLSRRSKIPLEPGMILSNEPGYYREGAFGIRIENLVHVVEAPEGADPHRQMLAFETLTFAPIDRRLIDAAMLSPAERDWLNRYHAQVLDKIAPLLNAQGLEATATWLAQACAPL</sequence>
<dbReference type="Pfam" id="PF00557">
    <property type="entry name" value="Peptidase_M24"/>
    <property type="match status" value="1"/>
</dbReference>
<dbReference type="InterPro" id="IPR033740">
    <property type="entry name" value="Pept_M24B"/>
</dbReference>
<dbReference type="GO" id="GO:0070006">
    <property type="term" value="F:metalloaminopeptidase activity"/>
    <property type="evidence" value="ECO:0007669"/>
    <property type="project" value="InterPro"/>
</dbReference>
<evidence type="ECO:0000313" key="8">
    <source>
        <dbReference type="EMBL" id="QXL89331.1"/>
    </source>
</evidence>
<dbReference type="GO" id="GO:0046872">
    <property type="term" value="F:metal ion binding"/>
    <property type="evidence" value="ECO:0007669"/>
    <property type="project" value="UniProtKB-KW"/>
</dbReference>
<dbReference type="EMBL" id="JAIMBW010000001">
    <property type="protein sequence ID" value="MBY4892593.1"/>
    <property type="molecule type" value="Genomic_DNA"/>
</dbReference>
<dbReference type="GO" id="GO:0005737">
    <property type="term" value="C:cytoplasm"/>
    <property type="evidence" value="ECO:0007669"/>
    <property type="project" value="UniProtKB-ARBA"/>
</dbReference>
<dbReference type="Pfam" id="PF16189">
    <property type="entry name" value="Creatinase_N_2"/>
    <property type="match status" value="1"/>
</dbReference>
<dbReference type="PANTHER" id="PTHR43763:SF6">
    <property type="entry name" value="XAA-PRO AMINOPEPTIDASE 1"/>
    <property type="match status" value="1"/>
</dbReference>
<evidence type="ECO:0000256" key="1">
    <source>
        <dbReference type="ARBA" id="ARBA00008766"/>
    </source>
</evidence>
<evidence type="ECO:0000313" key="7">
    <source>
        <dbReference type="EMBL" id="MBY4892593.1"/>
    </source>
</evidence>
<dbReference type="CDD" id="cd01085">
    <property type="entry name" value="APP"/>
    <property type="match status" value="1"/>
</dbReference>
<dbReference type="Pfam" id="PF01321">
    <property type="entry name" value="Creatinase_N"/>
    <property type="match status" value="1"/>
</dbReference>
<dbReference type="InterPro" id="IPR029149">
    <property type="entry name" value="Creatin/AminoP/Spt16_N"/>
</dbReference>
<feature type="domain" description="Peptidase M24 C-terminal" evidence="6">
    <location>
        <begin position="539"/>
        <end position="603"/>
    </location>
</feature>
<keyword evidence="9" id="KW-1185">Reference proteome</keyword>
<dbReference type="Pfam" id="PF16188">
    <property type="entry name" value="Peptidase_M24_C"/>
    <property type="match status" value="1"/>
</dbReference>
<keyword evidence="8" id="KW-0031">Aminopeptidase</keyword>
<dbReference type="InterPro" id="IPR000587">
    <property type="entry name" value="Creatinase_N"/>
</dbReference>
<reference evidence="8 9" key="1">
    <citation type="submission" date="2021-07" db="EMBL/GenBank/DDBJ databases">
        <title>Karlodiniumbacter phycospheric gen. nov., sp. nov., a phycosphere bacterium isolated from karlodinium veneficum.</title>
        <authorList>
            <person name="Peng Y."/>
            <person name="Jiang L."/>
            <person name="Lee J."/>
        </authorList>
    </citation>
    <scope>NUCLEOTIDE SEQUENCE</scope>
    <source>
        <strain evidence="8 9">N5</strain>
    </source>
</reference>
<evidence type="ECO:0000259" key="5">
    <source>
        <dbReference type="Pfam" id="PF01321"/>
    </source>
</evidence>
<accession>A0A975YHE3</accession>
<dbReference type="InterPro" id="IPR032416">
    <property type="entry name" value="Peptidase_M24_C"/>
</dbReference>
<dbReference type="EMBL" id="CP078073">
    <property type="protein sequence ID" value="QXL89331.1"/>
    <property type="molecule type" value="Genomic_DNA"/>
</dbReference>
<feature type="domain" description="Creatinase N-terminal" evidence="5">
    <location>
        <begin position="17"/>
        <end position="152"/>
    </location>
</feature>
<keyword evidence="3" id="KW-0378">Hydrolase</keyword>